<keyword evidence="2" id="KW-1185">Reference proteome</keyword>
<dbReference type="RefSeq" id="WP_079420210.1">
    <property type="nucleotide sequence ID" value="NZ_MBTG01000056.1"/>
</dbReference>
<protein>
    <submittedName>
        <fullName evidence="1">Uncharacterized protein</fullName>
    </submittedName>
</protein>
<reference evidence="2" key="1">
    <citation type="submission" date="2016-07" db="EMBL/GenBank/DDBJ databases">
        <authorList>
            <person name="Florea S."/>
            <person name="Webb J.S."/>
            <person name="Jaromczyk J."/>
            <person name="Schardl C.L."/>
        </authorList>
    </citation>
    <scope>NUCLEOTIDE SEQUENCE [LARGE SCALE GENOMIC DNA]</scope>
    <source>
        <strain evidence="2">CY1</strain>
    </source>
</reference>
<dbReference type="STRING" id="1469647.BC351_10405"/>
<evidence type="ECO:0000313" key="2">
    <source>
        <dbReference type="Proteomes" id="UP000190626"/>
    </source>
</evidence>
<dbReference type="Proteomes" id="UP000190626">
    <property type="component" value="Unassembled WGS sequence"/>
</dbReference>
<evidence type="ECO:0000313" key="1">
    <source>
        <dbReference type="EMBL" id="OPH47594.1"/>
    </source>
</evidence>
<gene>
    <name evidence="1" type="ORF">BC351_10405</name>
</gene>
<dbReference type="EMBL" id="MBTG01000056">
    <property type="protein sequence ID" value="OPH47594.1"/>
    <property type="molecule type" value="Genomic_DNA"/>
</dbReference>
<organism evidence="1 2">
    <name type="scientific">Paenibacillus ferrarius</name>
    <dbReference type="NCBI Taxonomy" id="1469647"/>
    <lineage>
        <taxon>Bacteria</taxon>
        <taxon>Bacillati</taxon>
        <taxon>Bacillota</taxon>
        <taxon>Bacilli</taxon>
        <taxon>Bacillales</taxon>
        <taxon>Paenibacillaceae</taxon>
        <taxon>Paenibacillus</taxon>
    </lineage>
</organism>
<dbReference type="AlphaFoldDB" id="A0A1V4H8R2"/>
<comment type="caution">
    <text evidence="1">The sequence shown here is derived from an EMBL/GenBank/DDBJ whole genome shotgun (WGS) entry which is preliminary data.</text>
</comment>
<proteinExistence type="predicted"/>
<sequence length="103" mass="11826">MTPFQLKQKTAWDSKVKQIIISGKDLVSVPPFGFYTKAEFHETVQGWVTEGYVIVSFTHCRDTFYTQLKDLPSYIGSSYEIVKTKPVDEAAEHYCFGMAMQQM</sequence>
<accession>A0A1V4H8R2</accession>
<name>A0A1V4H8R2_9BACL</name>